<dbReference type="InterPro" id="IPR050983">
    <property type="entry name" value="GST_Omega/HSP26"/>
</dbReference>
<dbReference type="GO" id="GO:0005737">
    <property type="term" value="C:cytoplasm"/>
    <property type="evidence" value="ECO:0007669"/>
    <property type="project" value="TreeGrafter"/>
</dbReference>
<dbReference type="InterPro" id="IPR010987">
    <property type="entry name" value="Glutathione-S-Trfase_C-like"/>
</dbReference>
<dbReference type="Pfam" id="PF13409">
    <property type="entry name" value="GST_N_2"/>
    <property type="match status" value="1"/>
</dbReference>
<proteinExistence type="predicted"/>
<feature type="domain" description="GST N-terminal" evidence="2">
    <location>
        <begin position="70"/>
        <end position="153"/>
    </location>
</feature>
<dbReference type="InterPro" id="IPR036282">
    <property type="entry name" value="Glutathione-S-Trfase_C_sf"/>
</dbReference>
<dbReference type="InterPro" id="IPR004045">
    <property type="entry name" value="Glutathione_S-Trfase_N"/>
</dbReference>
<dbReference type="InterPro" id="IPR011992">
    <property type="entry name" value="EF-hand-dom_pair"/>
</dbReference>
<feature type="domain" description="EF-hand" evidence="1">
    <location>
        <begin position="1"/>
        <end position="34"/>
    </location>
</feature>
<dbReference type="InterPro" id="IPR036249">
    <property type="entry name" value="Thioredoxin-like_sf"/>
</dbReference>
<feature type="domain" description="GST C-terminal" evidence="3">
    <location>
        <begin position="160"/>
        <end position="312"/>
    </location>
</feature>
<dbReference type="InterPro" id="IPR002048">
    <property type="entry name" value="EF_hand_dom"/>
</dbReference>
<dbReference type="PROSITE" id="PS50405">
    <property type="entry name" value="GST_CTER"/>
    <property type="match status" value="1"/>
</dbReference>
<dbReference type="InterPro" id="IPR040079">
    <property type="entry name" value="Glutathione_S-Trfase"/>
</dbReference>
<reference evidence="4" key="1">
    <citation type="submission" date="2021-01" db="EMBL/GenBank/DDBJ databases">
        <authorList>
            <person name="Corre E."/>
            <person name="Pelletier E."/>
            <person name="Niang G."/>
            <person name="Scheremetjew M."/>
            <person name="Finn R."/>
            <person name="Kale V."/>
            <person name="Holt S."/>
            <person name="Cochrane G."/>
            <person name="Meng A."/>
            <person name="Brown T."/>
            <person name="Cohen L."/>
        </authorList>
    </citation>
    <scope>NUCLEOTIDE SEQUENCE</scope>
    <source>
        <strain evidence="4">OF101</strain>
    </source>
</reference>
<dbReference type="PROSITE" id="PS50222">
    <property type="entry name" value="EF_HAND_2"/>
    <property type="match status" value="1"/>
</dbReference>
<dbReference type="AlphaFoldDB" id="A0A7S1MGU6"/>
<dbReference type="SUPFAM" id="SSF47616">
    <property type="entry name" value="GST C-terminal domain-like"/>
    <property type="match status" value="1"/>
</dbReference>
<dbReference type="Pfam" id="PF13410">
    <property type="entry name" value="GST_C_2"/>
    <property type="match status" value="1"/>
</dbReference>
<dbReference type="SUPFAM" id="SSF52833">
    <property type="entry name" value="Thioredoxin-like"/>
    <property type="match status" value="1"/>
</dbReference>
<evidence type="ECO:0000259" key="1">
    <source>
        <dbReference type="PROSITE" id="PS50222"/>
    </source>
</evidence>
<dbReference type="SFLD" id="SFLDS00019">
    <property type="entry name" value="Glutathione_Transferase_(cytos"/>
    <property type="match status" value="1"/>
</dbReference>
<sequence>MERVCEVFSRFDKAGTGTVSQEVLGGVLQKLGVDDASLLAEGSPHAVDGRVRYKEFLSSLCTETGDAPAQKPIFFDMIHSNNAARIRLWLALKEGMAERVETRMVTYPDLKTEAFLKVNPLGKVPALIRSDGVTVFESPVILEYLEEKYWSASPSFKPQSPEGRQLMNLMLRIHDLYIASPNCTAPGHSHSQGAMYLSYGFHGPARGMDLKTRADKIAEIWKQLTWMNQHIVGPYLCGGQLTLADLTWFPTTIFMEFMLPRVFGWPDVFREHEGPFPALARWWCKLSEEAAFKKVRQDIYGYWEEMEGKGQFQHIIDEVAADKDGLKFKYP</sequence>
<dbReference type="PANTHER" id="PTHR43968">
    <property type="match status" value="1"/>
</dbReference>
<evidence type="ECO:0000259" key="3">
    <source>
        <dbReference type="PROSITE" id="PS50405"/>
    </source>
</evidence>
<dbReference type="CDD" id="cd00570">
    <property type="entry name" value="GST_N_family"/>
    <property type="match status" value="1"/>
</dbReference>
<dbReference type="Gene3D" id="3.40.30.10">
    <property type="entry name" value="Glutaredoxin"/>
    <property type="match status" value="1"/>
</dbReference>
<dbReference type="GO" id="GO:0005509">
    <property type="term" value="F:calcium ion binding"/>
    <property type="evidence" value="ECO:0007669"/>
    <property type="project" value="InterPro"/>
</dbReference>
<dbReference type="Gene3D" id="1.20.1050.10">
    <property type="match status" value="1"/>
</dbReference>
<organism evidence="4">
    <name type="scientific">Alexandrium catenella</name>
    <name type="common">Red tide dinoflagellate</name>
    <name type="synonym">Gonyaulax catenella</name>
    <dbReference type="NCBI Taxonomy" id="2925"/>
    <lineage>
        <taxon>Eukaryota</taxon>
        <taxon>Sar</taxon>
        <taxon>Alveolata</taxon>
        <taxon>Dinophyceae</taxon>
        <taxon>Gonyaulacales</taxon>
        <taxon>Pyrocystaceae</taxon>
        <taxon>Alexandrium</taxon>
    </lineage>
</organism>
<evidence type="ECO:0000313" key="4">
    <source>
        <dbReference type="EMBL" id="CAD9130780.1"/>
    </source>
</evidence>
<dbReference type="SFLD" id="SFLDG00358">
    <property type="entry name" value="Main_(cytGST)"/>
    <property type="match status" value="1"/>
</dbReference>
<evidence type="ECO:0008006" key="5">
    <source>
        <dbReference type="Google" id="ProtNLM"/>
    </source>
</evidence>
<protein>
    <recommendedName>
        <fullName evidence="5">Glutathione transferase</fullName>
    </recommendedName>
</protein>
<dbReference type="PANTHER" id="PTHR43968:SF6">
    <property type="entry name" value="GLUTATHIONE S-TRANSFERASE OMEGA"/>
    <property type="match status" value="1"/>
</dbReference>
<dbReference type="EMBL" id="HBGE01036415">
    <property type="protein sequence ID" value="CAD9130780.1"/>
    <property type="molecule type" value="Transcribed_RNA"/>
</dbReference>
<gene>
    <name evidence="4" type="ORF">ACAT0790_LOCUS22024</name>
</gene>
<dbReference type="SUPFAM" id="SSF47473">
    <property type="entry name" value="EF-hand"/>
    <property type="match status" value="1"/>
</dbReference>
<evidence type="ECO:0000259" key="2">
    <source>
        <dbReference type="PROSITE" id="PS50404"/>
    </source>
</evidence>
<dbReference type="PROSITE" id="PS50404">
    <property type="entry name" value="GST_NTER"/>
    <property type="match status" value="1"/>
</dbReference>
<dbReference type="CDD" id="cd00299">
    <property type="entry name" value="GST_C_family"/>
    <property type="match status" value="1"/>
</dbReference>
<accession>A0A7S1MGU6</accession>
<name>A0A7S1MGU6_ALECA</name>